<accession>A0A392S2M3</accession>
<reference evidence="1 2" key="1">
    <citation type="journal article" date="2018" name="Front. Plant Sci.">
        <title>Red Clover (Trifolium pratense) and Zigzag Clover (T. medium) - A Picture of Genomic Similarities and Differences.</title>
        <authorList>
            <person name="Dluhosova J."/>
            <person name="Istvanek J."/>
            <person name="Nedelnik J."/>
            <person name="Repkova J."/>
        </authorList>
    </citation>
    <scope>NUCLEOTIDE SEQUENCE [LARGE SCALE GENOMIC DNA]</scope>
    <source>
        <strain evidence="2">cv. 10/8</strain>
        <tissue evidence="1">Leaf</tissue>
    </source>
</reference>
<feature type="non-terminal residue" evidence="1">
    <location>
        <position position="69"/>
    </location>
</feature>
<organism evidence="1 2">
    <name type="scientific">Trifolium medium</name>
    <dbReference type="NCBI Taxonomy" id="97028"/>
    <lineage>
        <taxon>Eukaryota</taxon>
        <taxon>Viridiplantae</taxon>
        <taxon>Streptophyta</taxon>
        <taxon>Embryophyta</taxon>
        <taxon>Tracheophyta</taxon>
        <taxon>Spermatophyta</taxon>
        <taxon>Magnoliopsida</taxon>
        <taxon>eudicotyledons</taxon>
        <taxon>Gunneridae</taxon>
        <taxon>Pentapetalae</taxon>
        <taxon>rosids</taxon>
        <taxon>fabids</taxon>
        <taxon>Fabales</taxon>
        <taxon>Fabaceae</taxon>
        <taxon>Papilionoideae</taxon>
        <taxon>50 kb inversion clade</taxon>
        <taxon>NPAAA clade</taxon>
        <taxon>Hologalegina</taxon>
        <taxon>IRL clade</taxon>
        <taxon>Trifolieae</taxon>
        <taxon>Trifolium</taxon>
    </lineage>
</organism>
<evidence type="ECO:0000313" key="1">
    <source>
        <dbReference type="EMBL" id="MCI42454.1"/>
    </source>
</evidence>
<dbReference type="EMBL" id="LXQA010304726">
    <property type="protein sequence ID" value="MCI42454.1"/>
    <property type="molecule type" value="Genomic_DNA"/>
</dbReference>
<evidence type="ECO:0000313" key="2">
    <source>
        <dbReference type="Proteomes" id="UP000265520"/>
    </source>
</evidence>
<dbReference type="Proteomes" id="UP000265520">
    <property type="component" value="Unassembled WGS sequence"/>
</dbReference>
<dbReference type="AlphaFoldDB" id="A0A392S2M3"/>
<sequence>MTSQGILTEFRMGINELIAFQMKTREWVKEVNKEFESVQLKNKGRLSIPDNFFNETTVTNQLWRENLGL</sequence>
<proteinExistence type="predicted"/>
<comment type="caution">
    <text evidence="1">The sequence shown here is derived from an EMBL/GenBank/DDBJ whole genome shotgun (WGS) entry which is preliminary data.</text>
</comment>
<name>A0A392S2M3_9FABA</name>
<protein>
    <submittedName>
        <fullName evidence="1">Uncharacterized protein</fullName>
    </submittedName>
</protein>
<keyword evidence="2" id="KW-1185">Reference proteome</keyword>